<dbReference type="WBParaSite" id="nRc.2.0.1.t24294-RA">
    <property type="protein sequence ID" value="nRc.2.0.1.t24294-RA"/>
    <property type="gene ID" value="nRc.2.0.1.g24294"/>
</dbReference>
<proteinExistence type="predicted"/>
<protein>
    <submittedName>
        <fullName evidence="2">Uncharacterized protein</fullName>
    </submittedName>
</protein>
<organism evidence="1 2">
    <name type="scientific">Romanomermis culicivorax</name>
    <name type="common">Nematode worm</name>
    <dbReference type="NCBI Taxonomy" id="13658"/>
    <lineage>
        <taxon>Eukaryota</taxon>
        <taxon>Metazoa</taxon>
        <taxon>Ecdysozoa</taxon>
        <taxon>Nematoda</taxon>
        <taxon>Enoplea</taxon>
        <taxon>Dorylaimia</taxon>
        <taxon>Mermithida</taxon>
        <taxon>Mermithoidea</taxon>
        <taxon>Mermithidae</taxon>
        <taxon>Romanomermis</taxon>
    </lineage>
</organism>
<evidence type="ECO:0000313" key="1">
    <source>
        <dbReference type="Proteomes" id="UP000887565"/>
    </source>
</evidence>
<dbReference type="Proteomes" id="UP000887565">
    <property type="component" value="Unplaced"/>
</dbReference>
<accession>A0A915JCT9</accession>
<sequence>MLPKSESSIAAVVFKGARKPKDGTLLAALAAEVLQVINYVPNADVAIDKVGCNKGGADAVVVDDEGLNCSNRFLGSICTEAYFCNDRTLSKIIPLEDSSVEAFSSFAMMKDGTNDGVLSGADTDGAGSGSGCRVVLPPLSVTVLEAANDDDFSPGFKLLHA</sequence>
<name>A0A915JCT9_ROMCU</name>
<dbReference type="AlphaFoldDB" id="A0A915JCT9"/>
<reference evidence="2" key="1">
    <citation type="submission" date="2022-11" db="UniProtKB">
        <authorList>
            <consortium name="WormBaseParasite"/>
        </authorList>
    </citation>
    <scope>IDENTIFICATION</scope>
</reference>
<keyword evidence="1" id="KW-1185">Reference proteome</keyword>
<evidence type="ECO:0000313" key="2">
    <source>
        <dbReference type="WBParaSite" id="nRc.2.0.1.t24294-RA"/>
    </source>
</evidence>